<proteinExistence type="predicted"/>
<dbReference type="InterPro" id="IPR009056">
    <property type="entry name" value="Cyt_c-like_dom"/>
</dbReference>
<dbReference type="SUPFAM" id="SSF46626">
    <property type="entry name" value="Cytochrome c"/>
    <property type="match status" value="1"/>
</dbReference>
<dbReference type="EMBL" id="CP036433">
    <property type="protein sequence ID" value="QDU96742.1"/>
    <property type="molecule type" value="Genomic_DNA"/>
</dbReference>
<evidence type="ECO:0000313" key="7">
    <source>
        <dbReference type="Proteomes" id="UP000317648"/>
    </source>
</evidence>
<evidence type="ECO:0000256" key="2">
    <source>
        <dbReference type="ARBA" id="ARBA00022723"/>
    </source>
</evidence>
<evidence type="ECO:0000256" key="3">
    <source>
        <dbReference type="ARBA" id="ARBA00023004"/>
    </source>
</evidence>
<evidence type="ECO:0000313" key="6">
    <source>
        <dbReference type="EMBL" id="QDU96742.1"/>
    </source>
</evidence>
<dbReference type="GO" id="GO:0020037">
    <property type="term" value="F:heme binding"/>
    <property type="evidence" value="ECO:0007669"/>
    <property type="project" value="InterPro"/>
</dbReference>
<name>A0A518DY13_9BACT</name>
<gene>
    <name evidence="6" type="ORF">Pla8534_45630</name>
</gene>
<keyword evidence="7" id="KW-1185">Reference proteome</keyword>
<dbReference type="InterPro" id="IPR011444">
    <property type="entry name" value="DUF1549"/>
</dbReference>
<dbReference type="InterPro" id="IPR036909">
    <property type="entry name" value="Cyt_c-like_dom_sf"/>
</dbReference>
<reference evidence="6 7" key="1">
    <citation type="submission" date="2019-02" db="EMBL/GenBank/DDBJ databases">
        <title>Deep-cultivation of Planctomycetes and their phenomic and genomic characterization uncovers novel biology.</title>
        <authorList>
            <person name="Wiegand S."/>
            <person name="Jogler M."/>
            <person name="Boedeker C."/>
            <person name="Pinto D."/>
            <person name="Vollmers J."/>
            <person name="Rivas-Marin E."/>
            <person name="Kohn T."/>
            <person name="Peeters S.H."/>
            <person name="Heuer A."/>
            <person name="Rast P."/>
            <person name="Oberbeckmann S."/>
            <person name="Bunk B."/>
            <person name="Jeske O."/>
            <person name="Meyerdierks A."/>
            <person name="Storesund J.E."/>
            <person name="Kallscheuer N."/>
            <person name="Luecker S."/>
            <person name="Lage O.M."/>
            <person name="Pohl T."/>
            <person name="Merkel B.J."/>
            <person name="Hornburger P."/>
            <person name="Mueller R.-W."/>
            <person name="Bruemmer F."/>
            <person name="Labrenz M."/>
            <person name="Spormann A.M."/>
            <person name="Op den Camp H."/>
            <person name="Overmann J."/>
            <person name="Amann R."/>
            <person name="Jetten M.S.M."/>
            <person name="Mascher T."/>
            <person name="Medema M.H."/>
            <person name="Devos D.P."/>
            <person name="Kaster A.-K."/>
            <person name="Ovreas L."/>
            <person name="Rohde M."/>
            <person name="Galperin M.Y."/>
            <person name="Jogler C."/>
        </authorList>
    </citation>
    <scope>NUCLEOTIDE SEQUENCE [LARGE SCALE GENOMIC DNA]</scope>
    <source>
        <strain evidence="6 7">Pla85_3_4</strain>
    </source>
</reference>
<sequence length="765" mass="84780">MMFRFCLFGWIVLLVGGSSVCSTRRAQSAEPESTETAAQKTEPALALLSHRCGECHAADAPELGLDLSTAASILAGSETGPVLVPSKPEQSLLVQVLGAKSKPHMPPDEQLTEEEIALVSRWVASLDPQLAAGEKQTTAADREHWAFQPVQRPALPVTPEDTWSRNPVDRFLLARLQGAGLTPSAEADRPTLLRRLYFDLIGLPPSPDDVAAFVADRSPQAYENQVEALLASPRYGERWGRHWLDLARYADSSGFHEDRDRPHAWRYRDYVIGAFNNDKPYSRFVVEQLAGDELPDATPESWIATAFARNGPSNETNMGMGVFLEKYRLDQLDDVVSTTSNVFLGLTLGCARCHDHKYDPLTQADYYSFLAVFDGAQWRDLELDSFQAEKPVLSGGVKPQPDKVAAMVYTDRGEKPRTTHILWRGDVQNRGPEVTPRAPSVLDRESWTVSLESPLPDDSPAAGRRLALANWIVDPQNPLTWRVMANRIFRHHFGQGLVATPSNFGRLSESPSHPQLLDWLAAELRDTDSVKGLHRLLVTSAAYRQQSQATKAGQAIDPDNRLLWRMNKRRLEAEPLRDALLALAGNLNETVGGPGVKPRIRPDLLVASQRNKWPVVEKEGPEHWRRSVYVYVKRQLQLPMLELFDAPSTNHSCAARPETLAPTQALLLMNDEFARDQARDFAARVQAEATDSLPSQVELAMRMALGREPTPARIATGVAFIEQQAARLAAVKASPSAAELAIADRDALADFCHVLMNLSEFAYVD</sequence>
<evidence type="ECO:0000256" key="1">
    <source>
        <dbReference type="ARBA" id="ARBA00022617"/>
    </source>
</evidence>
<keyword evidence="2 4" id="KW-0479">Metal-binding</keyword>
<evidence type="ECO:0000259" key="5">
    <source>
        <dbReference type="PROSITE" id="PS51007"/>
    </source>
</evidence>
<dbReference type="Pfam" id="PF07587">
    <property type="entry name" value="PSD1"/>
    <property type="match status" value="1"/>
</dbReference>
<dbReference type="GO" id="GO:0009055">
    <property type="term" value="F:electron transfer activity"/>
    <property type="evidence" value="ECO:0007669"/>
    <property type="project" value="InterPro"/>
</dbReference>
<keyword evidence="1 4" id="KW-0349">Heme</keyword>
<dbReference type="InterPro" id="IPR022655">
    <property type="entry name" value="DUF1553"/>
</dbReference>
<dbReference type="RefSeq" id="WP_145055353.1">
    <property type="nucleotide sequence ID" value="NZ_CP036433.1"/>
</dbReference>
<feature type="domain" description="Cytochrome c" evidence="5">
    <location>
        <begin position="39"/>
        <end position="127"/>
    </location>
</feature>
<dbReference type="PANTHER" id="PTHR35889:SF3">
    <property type="entry name" value="F-BOX DOMAIN-CONTAINING PROTEIN"/>
    <property type="match status" value="1"/>
</dbReference>
<dbReference type="PANTHER" id="PTHR35889">
    <property type="entry name" value="CYCLOINULO-OLIGOSACCHARIDE FRUCTANOTRANSFERASE-RELATED"/>
    <property type="match status" value="1"/>
</dbReference>
<dbReference type="Pfam" id="PF07583">
    <property type="entry name" value="PSCyt2"/>
    <property type="match status" value="1"/>
</dbReference>
<dbReference type="Pfam" id="PF07635">
    <property type="entry name" value="PSCyt1"/>
    <property type="match status" value="1"/>
</dbReference>
<dbReference type="PROSITE" id="PS51007">
    <property type="entry name" value="CYTC"/>
    <property type="match status" value="1"/>
</dbReference>
<dbReference type="GO" id="GO:0046872">
    <property type="term" value="F:metal ion binding"/>
    <property type="evidence" value="ECO:0007669"/>
    <property type="project" value="UniProtKB-KW"/>
</dbReference>
<dbReference type="OrthoDB" id="127107at2"/>
<protein>
    <submittedName>
        <fullName evidence="6">Planctomycete cytochrome C</fullName>
    </submittedName>
</protein>
<dbReference type="AlphaFoldDB" id="A0A518DY13"/>
<organism evidence="6 7">
    <name type="scientific">Lignipirellula cremea</name>
    <dbReference type="NCBI Taxonomy" id="2528010"/>
    <lineage>
        <taxon>Bacteria</taxon>
        <taxon>Pseudomonadati</taxon>
        <taxon>Planctomycetota</taxon>
        <taxon>Planctomycetia</taxon>
        <taxon>Pirellulales</taxon>
        <taxon>Pirellulaceae</taxon>
        <taxon>Lignipirellula</taxon>
    </lineage>
</organism>
<dbReference type="KEGG" id="lcre:Pla8534_45630"/>
<accession>A0A518DY13</accession>
<evidence type="ECO:0000256" key="4">
    <source>
        <dbReference type="PROSITE-ProRule" id="PRU00433"/>
    </source>
</evidence>
<dbReference type="InterPro" id="IPR011429">
    <property type="entry name" value="Cyt_c_Planctomycete-type"/>
</dbReference>
<dbReference type="Proteomes" id="UP000317648">
    <property type="component" value="Chromosome"/>
</dbReference>
<keyword evidence="3 4" id="KW-0408">Iron</keyword>